<dbReference type="EMBL" id="AYYY01000005">
    <property type="protein sequence ID" value="KRM62430.1"/>
    <property type="molecule type" value="Genomic_DNA"/>
</dbReference>
<comment type="caution">
    <text evidence="1">The sequence shown here is derived from an EMBL/GenBank/DDBJ whole genome shotgun (WGS) entry which is preliminary data.</text>
</comment>
<dbReference type="STRING" id="1423813.FC26_GL002002"/>
<dbReference type="OrthoDB" id="2320837at2"/>
<accession>A0A0R2A4P9</accession>
<gene>
    <name evidence="1" type="ORF">FC26_GL002002</name>
</gene>
<keyword evidence="2" id="KW-1185">Reference proteome</keyword>
<name>A0A0R2A4P9_9LACO</name>
<dbReference type="AlphaFoldDB" id="A0A0R2A4P9"/>
<dbReference type="Proteomes" id="UP000051733">
    <property type="component" value="Unassembled WGS sequence"/>
</dbReference>
<proteinExistence type="predicted"/>
<protein>
    <recommendedName>
        <fullName evidence="3">HTH cro/C1-type domain-containing protein</fullName>
    </recommendedName>
</protein>
<reference evidence="1 2" key="1">
    <citation type="journal article" date="2015" name="Genome Announc.">
        <title>Expanding the biotechnology potential of lactobacilli through comparative genomics of 213 strains and associated genera.</title>
        <authorList>
            <person name="Sun Z."/>
            <person name="Harris H.M."/>
            <person name="McCann A."/>
            <person name="Guo C."/>
            <person name="Argimon S."/>
            <person name="Zhang W."/>
            <person name="Yang X."/>
            <person name="Jeffery I.B."/>
            <person name="Cooney J.C."/>
            <person name="Kagawa T.F."/>
            <person name="Liu W."/>
            <person name="Song Y."/>
            <person name="Salvetti E."/>
            <person name="Wrobel A."/>
            <person name="Rasinkangas P."/>
            <person name="Parkhill J."/>
            <person name="Rea M.C."/>
            <person name="O'Sullivan O."/>
            <person name="Ritari J."/>
            <person name="Douillard F.P."/>
            <person name="Paul Ross R."/>
            <person name="Yang R."/>
            <person name="Briner A.E."/>
            <person name="Felis G.E."/>
            <person name="de Vos W.M."/>
            <person name="Barrangou R."/>
            <person name="Klaenhammer T.R."/>
            <person name="Caufield P.W."/>
            <person name="Cui Y."/>
            <person name="Zhang H."/>
            <person name="O'Toole P.W."/>
        </authorList>
    </citation>
    <scope>NUCLEOTIDE SEQUENCE [LARGE SCALE GENOMIC DNA]</scope>
    <source>
        <strain evidence="1 2">DSM 20634</strain>
    </source>
</reference>
<sequence>MELTQQQVRAMKRKRGELDLTLIGLEKETGVSRWTLSSILKQGHVHVNSATFKRINDWIIDEYTAKEN</sequence>
<evidence type="ECO:0008006" key="3">
    <source>
        <dbReference type="Google" id="ProtNLM"/>
    </source>
</evidence>
<dbReference type="RefSeq" id="WP_057777130.1">
    <property type="nucleotide sequence ID" value="NZ_AYYY01000005.1"/>
</dbReference>
<dbReference type="PATRIC" id="fig|1423813.3.peg.2038"/>
<organism evidence="1 2">
    <name type="scientific">Paucilactobacillus vaccinostercus DSM 20634</name>
    <dbReference type="NCBI Taxonomy" id="1423813"/>
    <lineage>
        <taxon>Bacteria</taxon>
        <taxon>Bacillati</taxon>
        <taxon>Bacillota</taxon>
        <taxon>Bacilli</taxon>
        <taxon>Lactobacillales</taxon>
        <taxon>Lactobacillaceae</taxon>
        <taxon>Paucilactobacillus</taxon>
    </lineage>
</organism>
<evidence type="ECO:0000313" key="2">
    <source>
        <dbReference type="Proteomes" id="UP000051733"/>
    </source>
</evidence>
<evidence type="ECO:0000313" key="1">
    <source>
        <dbReference type="EMBL" id="KRM62430.1"/>
    </source>
</evidence>